<dbReference type="InterPro" id="IPR009057">
    <property type="entry name" value="Homeodomain-like_sf"/>
</dbReference>
<dbReference type="GO" id="GO:0003700">
    <property type="term" value="F:DNA-binding transcription factor activity"/>
    <property type="evidence" value="ECO:0007669"/>
    <property type="project" value="TreeGrafter"/>
</dbReference>
<gene>
    <name evidence="7" type="ORF">I8755_03925</name>
</gene>
<keyword evidence="1" id="KW-0678">Repressor</keyword>
<dbReference type="RefSeq" id="WP_198501768.1">
    <property type="nucleotide sequence ID" value="NZ_CP065959.1"/>
</dbReference>
<organism evidence="7 8">
    <name type="scientific">Streptomyces alfalfae</name>
    <dbReference type="NCBI Taxonomy" id="1642299"/>
    <lineage>
        <taxon>Bacteria</taxon>
        <taxon>Bacillati</taxon>
        <taxon>Actinomycetota</taxon>
        <taxon>Actinomycetes</taxon>
        <taxon>Kitasatosporales</taxon>
        <taxon>Streptomycetaceae</taxon>
        <taxon>Streptomyces</taxon>
    </lineage>
</organism>
<evidence type="ECO:0000256" key="1">
    <source>
        <dbReference type="ARBA" id="ARBA00022491"/>
    </source>
</evidence>
<evidence type="ECO:0000313" key="7">
    <source>
        <dbReference type="EMBL" id="QQC87648.1"/>
    </source>
</evidence>
<evidence type="ECO:0000256" key="3">
    <source>
        <dbReference type="ARBA" id="ARBA00023125"/>
    </source>
</evidence>
<dbReference type="Gene3D" id="1.10.357.10">
    <property type="entry name" value="Tetracycline Repressor, domain 2"/>
    <property type="match status" value="1"/>
</dbReference>
<evidence type="ECO:0000259" key="6">
    <source>
        <dbReference type="PROSITE" id="PS50977"/>
    </source>
</evidence>
<dbReference type="EMBL" id="CP065959">
    <property type="protein sequence ID" value="QQC87648.1"/>
    <property type="molecule type" value="Genomic_DNA"/>
</dbReference>
<feature type="DNA-binding region" description="H-T-H motif" evidence="5">
    <location>
        <begin position="37"/>
        <end position="56"/>
    </location>
</feature>
<dbReference type="Pfam" id="PF00440">
    <property type="entry name" value="TetR_N"/>
    <property type="match status" value="1"/>
</dbReference>
<evidence type="ECO:0000313" key="8">
    <source>
        <dbReference type="Proteomes" id="UP000596130"/>
    </source>
</evidence>
<dbReference type="PANTHER" id="PTHR30055:SF151">
    <property type="entry name" value="TRANSCRIPTIONAL REGULATORY PROTEIN"/>
    <property type="match status" value="1"/>
</dbReference>
<dbReference type="SUPFAM" id="SSF48498">
    <property type="entry name" value="Tetracyclin repressor-like, C-terminal domain"/>
    <property type="match status" value="1"/>
</dbReference>
<evidence type="ECO:0000256" key="5">
    <source>
        <dbReference type="PROSITE-ProRule" id="PRU00335"/>
    </source>
</evidence>
<keyword evidence="4" id="KW-0804">Transcription</keyword>
<dbReference type="InterPro" id="IPR036271">
    <property type="entry name" value="Tet_transcr_reg_TetR-rel_C_sf"/>
</dbReference>
<dbReference type="PROSITE" id="PS50977">
    <property type="entry name" value="HTH_TETR_2"/>
    <property type="match status" value="1"/>
</dbReference>
<keyword evidence="3 5" id="KW-0238">DNA-binding</keyword>
<dbReference type="SUPFAM" id="SSF46689">
    <property type="entry name" value="Homeodomain-like"/>
    <property type="match status" value="1"/>
</dbReference>
<dbReference type="InterPro" id="IPR003012">
    <property type="entry name" value="Tet_transcr_reg_TetR"/>
</dbReference>
<dbReference type="PRINTS" id="PR00400">
    <property type="entry name" value="TETREPRESSOR"/>
</dbReference>
<dbReference type="GO" id="GO:0046677">
    <property type="term" value="P:response to antibiotic"/>
    <property type="evidence" value="ECO:0007669"/>
    <property type="project" value="InterPro"/>
</dbReference>
<reference evidence="7 8" key="1">
    <citation type="submission" date="2020-12" db="EMBL/GenBank/DDBJ databases">
        <title>Identification and biosynthesis of polyene macrolides produced by Streptomyces alfalfae Men-myco-93-63.</title>
        <authorList>
            <person name="Liu D."/>
            <person name="Li Y."/>
            <person name="Liu L."/>
            <person name="Han X."/>
            <person name="Shen F."/>
        </authorList>
    </citation>
    <scope>NUCLEOTIDE SEQUENCE [LARGE SCALE GENOMIC DNA]</scope>
    <source>
        <strain evidence="7 8">Men-myco-93-63</strain>
    </source>
</reference>
<feature type="domain" description="HTH tetR-type" evidence="6">
    <location>
        <begin position="14"/>
        <end position="74"/>
    </location>
</feature>
<dbReference type="Gene3D" id="1.10.10.60">
    <property type="entry name" value="Homeodomain-like"/>
    <property type="match status" value="1"/>
</dbReference>
<name>A0A7T4TWH6_9ACTN</name>
<dbReference type="InterPro" id="IPR004111">
    <property type="entry name" value="Repressor_TetR_C"/>
</dbReference>
<dbReference type="AlphaFoldDB" id="A0A7T4TWH6"/>
<sequence length="225" mass="23962">MTSTSIPARGRPPRLSRDRALHTALDLLDRSGLDALTMRRLADALEVRAGALYRYFATKQDLLTAMAERMMEGVTEAAAEGGEGDWGERLAALARAMRTALLGHRDGARVFAGTHATGANILGYADTVVGLLREAGFADDDAARALYTVANFTVGHTLEEQAALHPGEERPADPGLLRDAVEAGAYPHLGATLPALASGDFNRLFEFGLGLLVDGLRARRRPGGE</sequence>
<dbReference type="Proteomes" id="UP000596130">
    <property type="component" value="Chromosome"/>
</dbReference>
<proteinExistence type="predicted"/>
<evidence type="ECO:0000256" key="2">
    <source>
        <dbReference type="ARBA" id="ARBA00023015"/>
    </source>
</evidence>
<accession>A0A7T4TWH6</accession>
<keyword evidence="2" id="KW-0805">Transcription regulation</keyword>
<dbReference type="GO" id="GO:0045892">
    <property type="term" value="P:negative regulation of DNA-templated transcription"/>
    <property type="evidence" value="ECO:0007669"/>
    <property type="project" value="InterPro"/>
</dbReference>
<dbReference type="PRINTS" id="PR00455">
    <property type="entry name" value="HTHTETR"/>
</dbReference>
<dbReference type="Pfam" id="PF02909">
    <property type="entry name" value="TetR_C_1"/>
    <property type="match status" value="1"/>
</dbReference>
<protein>
    <submittedName>
        <fullName evidence="7">TetR/AcrR family transcriptional regulator</fullName>
    </submittedName>
</protein>
<dbReference type="InterPro" id="IPR001647">
    <property type="entry name" value="HTH_TetR"/>
</dbReference>
<dbReference type="GO" id="GO:0000976">
    <property type="term" value="F:transcription cis-regulatory region binding"/>
    <property type="evidence" value="ECO:0007669"/>
    <property type="project" value="TreeGrafter"/>
</dbReference>
<dbReference type="InterPro" id="IPR050109">
    <property type="entry name" value="HTH-type_TetR-like_transc_reg"/>
</dbReference>
<dbReference type="PANTHER" id="PTHR30055">
    <property type="entry name" value="HTH-TYPE TRANSCRIPTIONAL REGULATOR RUTR"/>
    <property type="match status" value="1"/>
</dbReference>
<evidence type="ECO:0000256" key="4">
    <source>
        <dbReference type="ARBA" id="ARBA00023163"/>
    </source>
</evidence>